<accession>A0A9D4U936</accession>
<dbReference type="OrthoDB" id="1985745at2759"/>
<comment type="caution">
    <text evidence="2">The sequence shown here is derived from an EMBL/GenBank/DDBJ whole genome shotgun (WGS) entry which is preliminary data.</text>
</comment>
<protein>
    <submittedName>
        <fullName evidence="2">Uncharacterized protein</fullName>
    </submittedName>
</protein>
<reference evidence="2" key="1">
    <citation type="submission" date="2021-01" db="EMBL/GenBank/DDBJ databases">
        <title>Adiantum capillus-veneris genome.</title>
        <authorList>
            <person name="Fang Y."/>
            <person name="Liao Q."/>
        </authorList>
    </citation>
    <scope>NUCLEOTIDE SEQUENCE</scope>
    <source>
        <strain evidence="2">H3</strain>
        <tissue evidence="2">Leaf</tissue>
    </source>
</reference>
<dbReference type="EMBL" id="JABFUD020000021">
    <property type="protein sequence ID" value="KAI5063420.1"/>
    <property type="molecule type" value="Genomic_DNA"/>
</dbReference>
<feature type="region of interest" description="Disordered" evidence="1">
    <location>
        <begin position="1"/>
        <end position="35"/>
    </location>
</feature>
<gene>
    <name evidence="2" type="ORF">GOP47_0021967</name>
</gene>
<evidence type="ECO:0000256" key="1">
    <source>
        <dbReference type="SAM" id="MobiDB-lite"/>
    </source>
</evidence>
<keyword evidence="3" id="KW-1185">Reference proteome</keyword>
<evidence type="ECO:0000313" key="3">
    <source>
        <dbReference type="Proteomes" id="UP000886520"/>
    </source>
</evidence>
<organism evidence="2 3">
    <name type="scientific">Adiantum capillus-veneris</name>
    <name type="common">Maidenhair fern</name>
    <dbReference type="NCBI Taxonomy" id="13818"/>
    <lineage>
        <taxon>Eukaryota</taxon>
        <taxon>Viridiplantae</taxon>
        <taxon>Streptophyta</taxon>
        <taxon>Embryophyta</taxon>
        <taxon>Tracheophyta</taxon>
        <taxon>Polypodiopsida</taxon>
        <taxon>Polypodiidae</taxon>
        <taxon>Polypodiales</taxon>
        <taxon>Pteridineae</taxon>
        <taxon>Pteridaceae</taxon>
        <taxon>Vittarioideae</taxon>
        <taxon>Adiantum</taxon>
    </lineage>
</organism>
<dbReference type="Proteomes" id="UP000886520">
    <property type="component" value="Chromosome 21"/>
</dbReference>
<sequence length="167" mass="17999">MAVHEALSNGLVPQPRSSQQNMSPPLMNLGSHRPSPCMLPPLNHPGSGYLQGMSTDQLPIVGMNDTSTLLGRGQLPSYATIVRGGMDSIFIPSSPLSFRPTYVNPLWGLGGDKDQQYEIHHEISKANAEYADDDMGTLGLDFERGCSPHGHTNSSSRESPPIGEEDT</sequence>
<proteinExistence type="predicted"/>
<dbReference type="AlphaFoldDB" id="A0A9D4U936"/>
<feature type="region of interest" description="Disordered" evidence="1">
    <location>
        <begin position="137"/>
        <end position="167"/>
    </location>
</feature>
<evidence type="ECO:0000313" key="2">
    <source>
        <dbReference type="EMBL" id="KAI5063420.1"/>
    </source>
</evidence>
<name>A0A9D4U936_ADICA</name>